<evidence type="ECO:0000313" key="2">
    <source>
        <dbReference type="EMBL" id="BAM07114.1"/>
    </source>
</evidence>
<dbReference type="PATRIC" id="fig|1162668.3.peg.1700"/>
<dbReference type="SUPFAM" id="SSF53448">
    <property type="entry name" value="Nucleotide-diphospho-sugar transferases"/>
    <property type="match status" value="1"/>
</dbReference>
<reference evidence="3" key="2">
    <citation type="submission" date="2012-03" db="EMBL/GenBank/DDBJ databases">
        <title>The complete genome sequence of the pioneer microbe on fresh volcanic deposit, Leptospirillum ferrooxidans strain C2-3.</title>
        <authorList>
            <person name="Fujimura R."/>
            <person name="Sato Y."/>
            <person name="Nishizawa T."/>
            <person name="Nanba K."/>
            <person name="Oshima K."/>
            <person name="Hattori M."/>
            <person name="Kamijo T."/>
            <person name="Ohta H."/>
        </authorList>
    </citation>
    <scope>NUCLEOTIDE SEQUENCE [LARGE SCALE GENOMIC DNA]</scope>
    <source>
        <strain evidence="3">C2-3</strain>
    </source>
</reference>
<organism evidence="2 3">
    <name type="scientific">Leptospirillum ferrooxidans (strain C2-3)</name>
    <dbReference type="NCBI Taxonomy" id="1162668"/>
    <lineage>
        <taxon>Bacteria</taxon>
        <taxon>Pseudomonadati</taxon>
        <taxon>Nitrospirota</taxon>
        <taxon>Nitrospiria</taxon>
        <taxon>Nitrospirales</taxon>
        <taxon>Nitrospiraceae</taxon>
        <taxon>Leptospirillum</taxon>
    </lineage>
</organism>
<dbReference type="Proteomes" id="UP000007382">
    <property type="component" value="Chromosome"/>
</dbReference>
<dbReference type="KEGG" id="lfc:LFE_1431"/>
<sequence length="325" mass="37755">MTEGRLTAPEPLMDLVVPIHGHLELNRLFFHYLAKNTHHSFRLIVVDNFSQDQSAAFFEEQQKAGHHILVIRNPGNQCYPVSINQGAMAGSAPIIGLLNNDIIVAPGWDKPLVRSLMEDRVPVVSPAGLEHFPDKKLEDVLYYRWRYVNRRIWDRNQRENLEKKISIMYGDFNDISSKIQKKYEDISFQGIMGHCHLISRTVFEQLGGLDPRIQSADWDLYLQIEKLKREGRFDQSPMILGSSFVHHFIRATDASSKRLPVVCSHPPHLKLEEKWSRSDIIDLWPFKDQVPGSKRSLSQKTKKRILKMKTWLYSWKSDLKEIISM</sequence>
<name>I0IPB5_LEPFC</name>
<dbReference type="PANTHER" id="PTHR43179:SF7">
    <property type="entry name" value="RHAMNOSYLTRANSFERASE WBBL"/>
    <property type="match status" value="1"/>
</dbReference>
<evidence type="ECO:0000313" key="3">
    <source>
        <dbReference type="Proteomes" id="UP000007382"/>
    </source>
</evidence>
<dbReference type="STRING" id="1162668.LFE_1431"/>
<dbReference type="Gene3D" id="3.90.550.10">
    <property type="entry name" value="Spore Coat Polysaccharide Biosynthesis Protein SpsA, Chain A"/>
    <property type="match status" value="1"/>
</dbReference>
<proteinExistence type="predicted"/>
<dbReference type="AlphaFoldDB" id="I0IPB5"/>
<dbReference type="HOGENOM" id="CLU_854696_0_0_0"/>
<keyword evidence="3" id="KW-1185">Reference proteome</keyword>
<gene>
    <name evidence="2" type="ordered locus">LFE_1431</name>
</gene>
<dbReference type="eggNOG" id="COG1216">
    <property type="taxonomic scope" value="Bacteria"/>
</dbReference>
<protein>
    <submittedName>
        <fullName evidence="2">Putative transposase</fullName>
    </submittedName>
</protein>
<accession>I0IPB5</accession>
<dbReference type="Pfam" id="PF00535">
    <property type="entry name" value="Glycos_transf_2"/>
    <property type="match status" value="1"/>
</dbReference>
<reference evidence="2 3" key="1">
    <citation type="journal article" date="2012" name="J. Bacteriol.">
        <title>Complete Genome Sequence of Leptospirillum ferrooxidans Strain C2-3, Isolated from a Fresh Volcanic Ash Deposit on the Island of Miyake, Japan.</title>
        <authorList>
            <person name="Fujimura R."/>
            <person name="Sato Y."/>
            <person name="Nishizawa T."/>
            <person name="Oshima K."/>
            <person name="Kim S.-W."/>
            <person name="Hattori M."/>
            <person name="Kamijo T."/>
            <person name="Ohta H."/>
        </authorList>
    </citation>
    <scope>NUCLEOTIDE SEQUENCE [LARGE SCALE GENOMIC DNA]</scope>
    <source>
        <strain evidence="2 3">C2-3</strain>
    </source>
</reference>
<evidence type="ECO:0000259" key="1">
    <source>
        <dbReference type="Pfam" id="PF00535"/>
    </source>
</evidence>
<dbReference type="InterPro" id="IPR029044">
    <property type="entry name" value="Nucleotide-diphossugar_trans"/>
</dbReference>
<dbReference type="InterPro" id="IPR001173">
    <property type="entry name" value="Glyco_trans_2-like"/>
</dbReference>
<dbReference type="PANTHER" id="PTHR43179">
    <property type="entry name" value="RHAMNOSYLTRANSFERASE WBBL"/>
    <property type="match status" value="1"/>
</dbReference>
<feature type="domain" description="Glycosyltransferase 2-like" evidence="1">
    <location>
        <begin position="17"/>
        <end position="206"/>
    </location>
</feature>
<dbReference type="EMBL" id="AP012342">
    <property type="protein sequence ID" value="BAM07114.1"/>
    <property type="molecule type" value="Genomic_DNA"/>
</dbReference>